<gene>
    <name evidence="3" type="primary">LOC117233215</name>
</gene>
<dbReference type="PANTHER" id="PTHR15657">
    <property type="entry name" value="THYROID TRANSCRIPTION FACTOR 1-ASSOCIATED PROTEIN 26"/>
    <property type="match status" value="1"/>
</dbReference>
<sequence>MKNHVKDVFNKKQSEYVSNGKQPFNKKEYRLQKYSNKYKVSQWEQRRKKAVVREFYKQIGKDQQQNLKKFAFEANDQNEHEKHQRKISAFHKARQEFLDRRNEQRRQEEETCRVKAEREEALKNYKEKRMQTYKQLSRKTKKGQPVMNVRIEMLLEKIQQQVAR</sequence>
<accession>A0A6J3K9M9</accession>
<evidence type="ECO:0000313" key="3">
    <source>
        <dbReference type="RefSeq" id="XP_033349211.1"/>
    </source>
</evidence>
<dbReference type="AlphaFoldDB" id="A0A6J3K9M9"/>
<reference evidence="3" key="1">
    <citation type="submission" date="2025-08" db="UniProtKB">
        <authorList>
            <consortium name="RefSeq"/>
        </authorList>
    </citation>
    <scope>IDENTIFICATION</scope>
    <source>
        <tissue evidence="3">Muscle</tissue>
    </source>
</reference>
<feature type="region of interest" description="Disordered" evidence="1">
    <location>
        <begin position="1"/>
        <end position="21"/>
    </location>
</feature>
<feature type="compositionally biased region" description="Basic and acidic residues" evidence="1">
    <location>
        <begin position="1"/>
        <end position="14"/>
    </location>
</feature>
<dbReference type="GeneID" id="117233215"/>
<keyword evidence="2" id="KW-1185">Reference proteome</keyword>
<organism evidence="2 3">
    <name type="scientific">Bombus vosnesenskii</name>
    <dbReference type="NCBI Taxonomy" id="207650"/>
    <lineage>
        <taxon>Eukaryota</taxon>
        <taxon>Metazoa</taxon>
        <taxon>Ecdysozoa</taxon>
        <taxon>Arthropoda</taxon>
        <taxon>Hexapoda</taxon>
        <taxon>Insecta</taxon>
        <taxon>Pterygota</taxon>
        <taxon>Neoptera</taxon>
        <taxon>Endopterygota</taxon>
        <taxon>Hymenoptera</taxon>
        <taxon>Apocrita</taxon>
        <taxon>Aculeata</taxon>
        <taxon>Apoidea</taxon>
        <taxon>Anthophila</taxon>
        <taxon>Apidae</taxon>
        <taxon>Bombus</taxon>
        <taxon>Pyrobombus</taxon>
    </lineage>
</organism>
<protein>
    <submittedName>
        <fullName evidence="3">Thyroid transcription factor 1-associated protein 26 homolog</fullName>
    </submittedName>
</protein>
<evidence type="ECO:0000256" key="1">
    <source>
        <dbReference type="SAM" id="MobiDB-lite"/>
    </source>
</evidence>
<dbReference type="Pfam" id="PF08524">
    <property type="entry name" value="rRNA_processing"/>
    <property type="match status" value="1"/>
</dbReference>
<dbReference type="PANTHER" id="PTHR15657:SF1">
    <property type="entry name" value="THYROID TRANSCRIPTION FACTOR 1-ASSOCIATED PROTEIN 26"/>
    <property type="match status" value="1"/>
</dbReference>
<dbReference type="Proteomes" id="UP000504631">
    <property type="component" value="Unplaced"/>
</dbReference>
<name>A0A6J3K9M9_9HYME</name>
<proteinExistence type="predicted"/>
<dbReference type="GO" id="GO:0005634">
    <property type="term" value="C:nucleus"/>
    <property type="evidence" value="ECO:0007669"/>
    <property type="project" value="TreeGrafter"/>
</dbReference>
<dbReference type="KEGG" id="bvk:117233215"/>
<dbReference type="InterPro" id="IPR013730">
    <property type="entry name" value="Fyv7/TAP26"/>
</dbReference>
<evidence type="ECO:0000313" key="2">
    <source>
        <dbReference type="Proteomes" id="UP000504631"/>
    </source>
</evidence>
<dbReference type="RefSeq" id="XP_033349211.1">
    <property type="nucleotide sequence ID" value="XM_033493320.1"/>
</dbReference>